<gene>
    <name evidence="6" type="ORF">AQ619_05190</name>
</gene>
<proteinExistence type="inferred from homology"/>
<dbReference type="AlphaFoldDB" id="A0A0P0NYJ6"/>
<protein>
    <recommendedName>
        <fullName evidence="4">Cys-tRNA(Pro)/Cys-tRNA(Cys) deacylase</fullName>
        <ecNumber evidence="4">4.2.-.-</ecNumber>
    </recommendedName>
</protein>
<dbReference type="Pfam" id="PF04073">
    <property type="entry name" value="tRNA_edit"/>
    <property type="match status" value="1"/>
</dbReference>
<dbReference type="GO" id="GO:0006412">
    <property type="term" value="P:translation"/>
    <property type="evidence" value="ECO:0007669"/>
    <property type="project" value="UniProtKB-KW"/>
</dbReference>
<dbReference type="CDD" id="cd00002">
    <property type="entry name" value="YbaK_deacylase"/>
    <property type="match status" value="1"/>
</dbReference>
<name>A0A0P0NYJ6_9CAUL</name>
<dbReference type="EC" id="4.2.-.-" evidence="4"/>
<sequence length="157" mass="16169">MSRSTPATLGLAKAGVAFDLVTYDYDPGSERVGLQAAEALGEDPARVLKTLVVLLDGKPACVVLPSDREVSMKKLAAALGGKSAAMMPVPDAERITGYKVGGVSPFGQKKRLPTAVEEAALTEPHVFVNGGQRGLQMRLAPADLVAALGAKTASIVA</sequence>
<dbReference type="PIRSF" id="PIRSF006181">
    <property type="entry name" value="EbsC_YbaK"/>
    <property type="match status" value="1"/>
</dbReference>
<dbReference type="GO" id="GO:0002161">
    <property type="term" value="F:aminoacyl-tRNA deacylase activity"/>
    <property type="evidence" value="ECO:0007669"/>
    <property type="project" value="InterPro"/>
</dbReference>
<dbReference type="PANTHER" id="PTHR30411">
    <property type="entry name" value="CYTOPLASMIC PROTEIN"/>
    <property type="match status" value="1"/>
</dbReference>
<dbReference type="SUPFAM" id="SSF55826">
    <property type="entry name" value="YbaK/ProRS associated domain"/>
    <property type="match status" value="1"/>
</dbReference>
<dbReference type="Proteomes" id="UP000056905">
    <property type="component" value="Chromosome"/>
</dbReference>
<dbReference type="STRING" id="69395.AQ619_05190"/>
<evidence type="ECO:0000256" key="2">
    <source>
        <dbReference type="ARBA" id="ARBA00022917"/>
    </source>
</evidence>
<dbReference type="InterPro" id="IPR036754">
    <property type="entry name" value="YbaK/aa-tRNA-synt-asso_dom_sf"/>
</dbReference>
<dbReference type="KEGG" id="chq:AQ619_05190"/>
<dbReference type="OrthoDB" id="9809296at2"/>
<evidence type="ECO:0000256" key="4">
    <source>
        <dbReference type="PIRNR" id="PIRNR006181"/>
    </source>
</evidence>
<keyword evidence="7" id="KW-1185">Reference proteome</keyword>
<dbReference type="InterPro" id="IPR004369">
    <property type="entry name" value="Prolyl-tRNA_editing_YbaK/EbsC"/>
</dbReference>
<dbReference type="eggNOG" id="COG2606">
    <property type="taxonomic scope" value="Bacteria"/>
</dbReference>
<organism evidence="6 7">
    <name type="scientific">Caulobacter henricii</name>
    <dbReference type="NCBI Taxonomy" id="69395"/>
    <lineage>
        <taxon>Bacteria</taxon>
        <taxon>Pseudomonadati</taxon>
        <taxon>Pseudomonadota</taxon>
        <taxon>Alphaproteobacteria</taxon>
        <taxon>Caulobacterales</taxon>
        <taxon>Caulobacteraceae</taxon>
        <taxon>Caulobacter</taxon>
    </lineage>
</organism>
<reference evidence="6 7" key="1">
    <citation type="submission" date="2015-10" db="EMBL/GenBank/DDBJ databases">
        <title>Conservation of the essential genome among Caulobacter and Brevundimonas species.</title>
        <authorList>
            <person name="Scott D."/>
            <person name="Ely B."/>
        </authorList>
    </citation>
    <scope>NUCLEOTIDE SEQUENCE [LARGE SCALE GENOMIC DNA]</scope>
    <source>
        <strain evidence="6 7">CB4</strain>
    </source>
</reference>
<keyword evidence="2 4" id="KW-0648">Protein biosynthesis</keyword>
<comment type="similarity">
    <text evidence="1 4">Belongs to the prolyl-tRNA editing family. YbaK/EbsC subfamily.</text>
</comment>
<feature type="domain" description="YbaK/aminoacyl-tRNA synthetase-associated" evidence="5">
    <location>
        <begin position="35"/>
        <end position="145"/>
    </location>
</feature>
<keyword evidence="3 4" id="KW-0456">Lyase</keyword>
<dbReference type="NCBIfam" id="TIGR00011">
    <property type="entry name" value="YbaK_EbsC"/>
    <property type="match status" value="1"/>
</dbReference>
<evidence type="ECO:0000256" key="3">
    <source>
        <dbReference type="ARBA" id="ARBA00023239"/>
    </source>
</evidence>
<evidence type="ECO:0000256" key="1">
    <source>
        <dbReference type="ARBA" id="ARBA00009798"/>
    </source>
</evidence>
<evidence type="ECO:0000313" key="7">
    <source>
        <dbReference type="Proteomes" id="UP000056905"/>
    </source>
</evidence>
<dbReference type="Gene3D" id="3.90.960.10">
    <property type="entry name" value="YbaK/aminoacyl-tRNA synthetase-associated domain"/>
    <property type="match status" value="1"/>
</dbReference>
<dbReference type="GO" id="GO:0016829">
    <property type="term" value="F:lyase activity"/>
    <property type="evidence" value="ECO:0007669"/>
    <property type="project" value="UniProtKB-KW"/>
</dbReference>
<accession>A0A0P0NYJ6</accession>
<dbReference type="PANTHER" id="PTHR30411:SF0">
    <property type="entry name" value="CYS-TRNA(PRO)_CYS-TRNA(CYS) DEACYLASE YBAK"/>
    <property type="match status" value="1"/>
</dbReference>
<evidence type="ECO:0000313" key="6">
    <source>
        <dbReference type="EMBL" id="ALL12799.1"/>
    </source>
</evidence>
<evidence type="ECO:0000259" key="5">
    <source>
        <dbReference type="Pfam" id="PF04073"/>
    </source>
</evidence>
<dbReference type="RefSeq" id="WP_062145167.1">
    <property type="nucleotide sequence ID" value="NZ_CP013002.1"/>
</dbReference>
<dbReference type="EMBL" id="CP013002">
    <property type="protein sequence ID" value="ALL12799.1"/>
    <property type="molecule type" value="Genomic_DNA"/>
</dbReference>
<dbReference type="InterPro" id="IPR007214">
    <property type="entry name" value="YbaK/aa-tRNA-synth-assoc-dom"/>
</dbReference>